<protein>
    <recommendedName>
        <fullName evidence="2">SET domain-containing protein</fullName>
    </recommendedName>
</protein>
<dbReference type="InterPro" id="IPR046341">
    <property type="entry name" value="SET_dom_sf"/>
</dbReference>
<reference evidence="3" key="1">
    <citation type="submission" date="2023-06" db="EMBL/GenBank/DDBJ databases">
        <title>Genome-scale phylogeny and comparative genomics of the fungal order Sordariales.</title>
        <authorList>
            <consortium name="Lawrence Berkeley National Laboratory"/>
            <person name="Hensen N."/>
            <person name="Bonometti L."/>
            <person name="Westerberg I."/>
            <person name="Brannstrom I.O."/>
            <person name="Guillou S."/>
            <person name="Cros-Aarteil S."/>
            <person name="Calhoun S."/>
            <person name="Haridas S."/>
            <person name="Kuo A."/>
            <person name="Mondo S."/>
            <person name="Pangilinan J."/>
            <person name="Riley R."/>
            <person name="LaButti K."/>
            <person name="Andreopoulos B."/>
            <person name="Lipzen A."/>
            <person name="Chen C."/>
            <person name="Yanf M."/>
            <person name="Daum C."/>
            <person name="Ng V."/>
            <person name="Clum A."/>
            <person name="Steindorff A."/>
            <person name="Ohm R."/>
            <person name="Martin F."/>
            <person name="Silar P."/>
            <person name="Natvig D."/>
            <person name="Lalanne C."/>
            <person name="Gautier V."/>
            <person name="Ament-velasquez S.L."/>
            <person name="Kruys A."/>
            <person name="Hutchinson M.I."/>
            <person name="Powell A.J."/>
            <person name="Barry K."/>
            <person name="Miller A.N."/>
            <person name="Grigoriev I.V."/>
            <person name="Debuchy R."/>
            <person name="Gladieux P."/>
            <person name="Thoren M.H."/>
            <person name="Johannesson H."/>
        </authorList>
    </citation>
    <scope>NUCLEOTIDE SEQUENCE</scope>
    <source>
        <strain evidence="3">SMH3187-1</strain>
    </source>
</reference>
<comment type="caution">
    <text evidence="3">The sequence shown here is derived from an EMBL/GenBank/DDBJ whole genome shotgun (WGS) entry which is preliminary data.</text>
</comment>
<accession>A0AA40FAN7</accession>
<dbReference type="SMART" id="SM00317">
    <property type="entry name" value="SET"/>
    <property type="match status" value="1"/>
</dbReference>
<dbReference type="AlphaFoldDB" id="A0AA40FAN7"/>
<keyword evidence="1" id="KW-0732">Signal</keyword>
<gene>
    <name evidence="3" type="ORF">B0T18DRAFT_454138</name>
</gene>
<dbReference type="Gene3D" id="2.170.270.10">
    <property type="entry name" value="SET domain"/>
    <property type="match status" value="1"/>
</dbReference>
<proteinExistence type="predicted"/>
<feature type="domain" description="SET" evidence="2">
    <location>
        <begin position="129"/>
        <end position="272"/>
    </location>
</feature>
<dbReference type="CDD" id="cd20071">
    <property type="entry name" value="SET_SMYD"/>
    <property type="match status" value="1"/>
</dbReference>
<dbReference type="SUPFAM" id="SSF82199">
    <property type="entry name" value="SET domain"/>
    <property type="match status" value="1"/>
</dbReference>
<evidence type="ECO:0000256" key="1">
    <source>
        <dbReference type="SAM" id="SignalP"/>
    </source>
</evidence>
<organism evidence="3 4">
    <name type="scientific">Schizothecium vesticola</name>
    <dbReference type="NCBI Taxonomy" id="314040"/>
    <lineage>
        <taxon>Eukaryota</taxon>
        <taxon>Fungi</taxon>
        <taxon>Dikarya</taxon>
        <taxon>Ascomycota</taxon>
        <taxon>Pezizomycotina</taxon>
        <taxon>Sordariomycetes</taxon>
        <taxon>Sordariomycetidae</taxon>
        <taxon>Sordariales</taxon>
        <taxon>Schizotheciaceae</taxon>
        <taxon>Schizothecium</taxon>
    </lineage>
</organism>
<evidence type="ECO:0000259" key="2">
    <source>
        <dbReference type="PROSITE" id="PS50280"/>
    </source>
</evidence>
<dbReference type="PROSITE" id="PS50280">
    <property type="entry name" value="SET"/>
    <property type="match status" value="1"/>
</dbReference>
<dbReference type="Pfam" id="PF00856">
    <property type="entry name" value="SET"/>
    <property type="match status" value="1"/>
</dbReference>
<evidence type="ECO:0000313" key="3">
    <source>
        <dbReference type="EMBL" id="KAK0754308.1"/>
    </source>
</evidence>
<dbReference type="Proteomes" id="UP001172155">
    <property type="component" value="Unassembled WGS sequence"/>
</dbReference>
<dbReference type="PANTHER" id="PTHR47332:SF6">
    <property type="entry name" value="SET DOMAIN-CONTAINING PROTEIN"/>
    <property type="match status" value="1"/>
</dbReference>
<feature type="signal peptide" evidence="1">
    <location>
        <begin position="1"/>
        <end position="19"/>
    </location>
</feature>
<dbReference type="PANTHER" id="PTHR47332">
    <property type="entry name" value="SET DOMAIN-CONTAINING PROTEIN 5"/>
    <property type="match status" value="1"/>
</dbReference>
<name>A0AA40FAN7_9PEZI</name>
<feature type="chain" id="PRO_5041349653" description="SET domain-containing protein" evidence="1">
    <location>
        <begin position="20"/>
        <end position="420"/>
    </location>
</feature>
<sequence length="420" mass="47438">MWCLSTIFVACALISAASAELLSQWVPSECTRSPLLLQHHLACPSPWKVSSPRRQKPGTPKSVKFNWKGKRHPSWEGPYDCVGKYCTYFNRHLNGGMVFISVESNIQIIDQFPVHPTYSPSSTLSTDEAPFYAAQIPGKGIGLIARRTIHRNEVIMRNTPALLVQFGPHIDLPSSQRDDLYGKAVRLLPTSRRREFLRQHGGDIQAKVDKNSFRLFINGKRSFSGHIGVYPDISRFNHDCRPNVNYRLDNITHITTAVRDIRPGEELTISYIDGHLPRHERQSRLRDWGFECTCPHCSLPAAEVSVSDLRMERIRIIEDELGAMISGEEEVDTSLGEELVQLYDKERFWMYIGPALGRAAVVHAMVGNEMEAVEYARRAAEALAREKGPTHAETLSMRVLKEMPREHRAWATGKKGGGRG</sequence>
<dbReference type="InterPro" id="IPR053185">
    <property type="entry name" value="SET_domain_protein"/>
</dbReference>
<dbReference type="EMBL" id="JAUKUD010000001">
    <property type="protein sequence ID" value="KAK0754308.1"/>
    <property type="molecule type" value="Genomic_DNA"/>
</dbReference>
<evidence type="ECO:0000313" key="4">
    <source>
        <dbReference type="Proteomes" id="UP001172155"/>
    </source>
</evidence>
<dbReference type="InterPro" id="IPR001214">
    <property type="entry name" value="SET_dom"/>
</dbReference>
<keyword evidence="4" id="KW-1185">Reference proteome</keyword>